<dbReference type="RefSeq" id="WP_169211791.1">
    <property type="nucleotide sequence ID" value="NZ_JAATNW010000007.1"/>
</dbReference>
<comment type="caution">
    <text evidence="1">The sequence shown here is derived from an EMBL/GenBank/DDBJ whole genome shotgun (WGS) entry which is preliminary data.</text>
</comment>
<evidence type="ECO:0000313" key="1">
    <source>
        <dbReference type="EMBL" id="NMH61243.1"/>
    </source>
</evidence>
<keyword evidence="2" id="KW-1185">Reference proteome</keyword>
<proteinExistence type="predicted"/>
<dbReference type="EMBL" id="JAATNW010000007">
    <property type="protein sequence ID" value="NMH61243.1"/>
    <property type="molecule type" value="Genomic_DNA"/>
</dbReference>
<organism evidence="1 2">
    <name type="scientific">Alteromonas ponticola</name>
    <dbReference type="NCBI Taxonomy" id="2720613"/>
    <lineage>
        <taxon>Bacteria</taxon>
        <taxon>Pseudomonadati</taxon>
        <taxon>Pseudomonadota</taxon>
        <taxon>Gammaproteobacteria</taxon>
        <taxon>Alteromonadales</taxon>
        <taxon>Alteromonadaceae</taxon>
        <taxon>Alteromonas/Salinimonas group</taxon>
        <taxon>Alteromonas</taxon>
    </lineage>
</organism>
<name>A0ABX1R7M9_9ALTE</name>
<reference evidence="1 2" key="1">
    <citation type="submission" date="2020-03" db="EMBL/GenBank/DDBJ databases">
        <title>Alteromonas ponticola sp. nov., isolated from seawater.</title>
        <authorList>
            <person name="Yoon J.-H."/>
            <person name="Kim Y.-O."/>
        </authorList>
    </citation>
    <scope>NUCLEOTIDE SEQUENCE [LARGE SCALE GENOMIC DNA]</scope>
    <source>
        <strain evidence="1 2">MYP5</strain>
    </source>
</reference>
<protein>
    <submittedName>
        <fullName evidence="1">Uncharacterized protein</fullName>
    </submittedName>
</protein>
<evidence type="ECO:0000313" key="2">
    <source>
        <dbReference type="Proteomes" id="UP000709336"/>
    </source>
</evidence>
<accession>A0ABX1R7M9</accession>
<dbReference type="Proteomes" id="UP000709336">
    <property type="component" value="Unassembled WGS sequence"/>
</dbReference>
<sequence length="160" mass="18209">MIDSRNVINYEFEQHTQTAPLFRVADRYAEIVVVRLADILVTEFVGPCGKSLVQKYTKKLEQVVRQFNSKPWAYLSVSRNFDALTDEAVTALVESFAFCTRHGCVADAYIINSPVGKHQVAAIRKQFSVARAFDDVLFTQFDDAFEFLSLELARIAIEYN</sequence>
<gene>
    <name evidence="1" type="ORF">HCJ96_14520</name>
</gene>